<dbReference type="SUPFAM" id="SSF53098">
    <property type="entry name" value="Ribonuclease H-like"/>
    <property type="match status" value="1"/>
</dbReference>
<sequence>MPWHKTDHVSEREHFLKAWLTGRHSMTALCRAFGISRKTGHKWVYRLKMEGMTDLSDRSRARHQQTHQTPESITQTLINTKFAFPDWGPRKVVAYLRNTQPDSCWPAHSTVSEIFARQGLVKHRGNRRYKSPARTAPLSHASEPNRVWSVDFKGDFLLGNQKRCYPLTVFDNYSRYLLDCKGLYSTHTAPVIAAFERLFYDYGLPDYLRSDNGSPFASTRIGGLSQFSLWLLKRGVMPERIRPGRPQENGRHERFHRSLKAAVCKPPKGDLSAQQRAFNHYQFSYNNYRPHEALNDTPPAQHYTRSPRIYTGEEQEFHYPDHYVIRKVRSDGNMKWKQLPIYVANLLAGEYIGLEPIDDGCWMTYVSTLKLGILDERQKRIIRPGQ</sequence>
<dbReference type="SUPFAM" id="SSF46689">
    <property type="entry name" value="Homeodomain-like"/>
    <property type="match status" value="1"/>
</dbReference>
<dbReference type="PANTHER" id="PTHR47515">
    <property type="entry name" value="LOW CALCIUM RESPONSE LOCUS PROTEIN T"/>
    <property type="match status" value="1"/>
</dbReference>
<dbReference type="InterPro" id="IPR009057">
    <property type="entry name" value="Homeodomain-like_sf"/>
</dbReference>
<dbReference type="STRING" id="1470434.AZF00_00945"/>
<dbReference type="PANTHER" id="PTHR47515:SF2">
    <property type="entry name" value="INTEGRASE CORE DOMAIN PROTEIN"/>
    <property type="match status" value="1"/>
</dbReference>
<dbReference type="EMBL" id="CP014544">
    <property type="protein sequence ID" value="AMO66952.1"/>
    <property type="molecule type" value="Genomic_DNA"/>
</dbReference>
<dbReference type="Pfam" id="PF13011">
    <property type="entry name" value="LZ_Tnp_IS481"/>
    <property type="match status" value="1"/>
</dbReference>
<protein>
    <recommendedName>
        <fullName evidence="1">Integrase catalytic domain-containing protein</fullName>
    </recommendedName>
</protein>
<dbReference type="InterPro" id="IPR012337">
    <property type="entry name" value="RNaseH-like_sf"/>
</dbReference>
<name>A0A127M192_9GAMM</name>
<dbReference type="Pfam" id="PF00665">
    <property type="entry name" value="rve"/>
    <property type="match status" value="1"/>
</dbReference>
<dbReference type="GO" id="GO:0003676">
    <property type="term" value="F:nucleic acid binding"/>
    <property type="evidence" value="ECO:0007669"/>
    <property type="project" value="InterPro"/>
</dbReference>
<evidence type="ECO:0000313" key="4">
    <source>
        <dbReference type="Proteomes" id="UP000074119"/>
    </source>
</evidence>
<proteinExistence type="predicted"/>
<dbReference type="Gene3D" id="3.30.420.10">
    <property type="entry name" value="Ribonuclease H-like superfamily/Ribonuclease H"/>
    <property type="match status" value="1"/>
</dbReference>
<dbReference type="RefSeq" id="WP_062382475.1">
    <property type="nucleotide sequence ID" value="NZ_CP014544.1"/>
</dbReference>
<dbReference type="PROSITE" id="PS50994">
    <property type="entry name" value="INTEGRASE"/>
    <property type="match status" value="1"/>
</dbReference>
<evidence type="ECO:0000313" key="2">
    <source>
        <dbReference type="EMBL" id="AMO66952.1"/>
    </source>
</evidence>
<dbReference type="AlphaFoldDB" id="A0A127M192"/>
<dbReference type="InterPro" id="IPR001584">
    <property type="entry name" value="Integrase_cat-core"/>
</dbReference>
<organism evidence="3 4">
    <name type="scientific">Zhongshania aliphaticivorans</name>
    <dbReference type="NCBI Taxonomy" id="1470434"/>
    <lineage>
        <taxon>Bacteria</taxon>
        <taxon>Pseudomonadati</taxon>
        <taxon>Pseudomonadota</taxon>
        <taxon>Gammaproteobacteria</taxon>
        <taxon>Cellvibrionales</taxon>
        <taxon>Spongiibacteraceae</taxon>
        <taxon>Zhongshania</taxon>
    </lineage>
</organism>
<feature type="domain" description="Integrase catalytic" evidence="1">
    <location>
        <begin position="140"/>
        <end position="306"/>
    </location>
</feature>
<dbReference type="InterPro" id="IPR036397">
    <property type="entry name" value="RNaseH_sf"/>
</dbReference>
<dbReference type="InterPro" id="IPR024967">
    <property type="entry name" value="DNA-bd_IS481-type"/>
</dbReference>
<dbReference type="KEGG" id="zal:AZF00_00945"/>
<dbReference type="EMBL" id="CP014544">
    <property type="protein sequence ID" value="AMO67002.1"/>
    <property type="molecule type" value="Genomic_DNA"/>
</dbReference>
<gene>
    <name evidence="2" type="ORF">AZF00_00945</name>
    <name evidence="3" type="ORF">AZF00_01210</name>
</gene>
<dbReference type="KEGG" id="zal:AZF00_01210"/>
<reference evidence="3 4" key="1">
    <citation type="submission" date="2015-12" db="EMBL/GenBank/DDBJ databases">
        <authorList>
            <person name="Shamseldin A."/>
            <person name="Moawad H."/>
            <person name="Abd El-Rahim W.M."/>
            <person name="Sadowsky M.J."/>
        </authorList>
    </citation>
    <scope>NUCLEOTIDE SEQUENCE [LARGE SCALE GENOMIC DNA]</scope>
    <source>
        <strain evidence="3 4">SM2</strain>
    </source>
</reference>
<accession>A0A127M192</accession>
<evidence type="ECO:0000259" key="1">
    <source>
        <dbReference type="PROSITE" id="PS50994"/>
    </source>
</evidence>
<evidence type="ECO:0000313" key="3">
    <source>
        <dbReference type="EMBL" id="AMO67002.1"/>
    </source>
</evidence>
<dbReference type="Proteomes" id="UP000074119">
    <property type="component" value="Chromosome"/>
</dbReference>
<dbReference type="GO" id="GO:0015074">
    <property type="term" value="P:DNA integration"/>
    <property type="evidence" value="ECO:0007669"/>
    <property type="project" value="InterPro"/>
</dbReference>